<reference evidence="1" key="1">
    <citation type="submission" date="2019-08" db="EMBL/GenBank/DDBJ databases">
        <authorList>
            <person name="Kucharzyk K."/>
            <person name="Murdoch R.W."/>
            <person name="Higgins S."/>
            <person name="Loffler F."/>
        </authorList>
    </citation>
    <scope>NUCLEOTIDE SEQUENCE</scope>
</reference>
<accession>A0A645JGW9</accession>
<sequence length="72" mass="8417">MAVNGNQYVALDGNTFHAACRTRLAQVSIDVFRDSLYRQFAQGGEIRWREECLQRLCSLFRQVHLSMVQTFY</sequence>
<dbReference type="EMBL" id="VSSQ01139257">
    <property type="protein sequence ID" value="MPN61939.1"/>
    <property type="molecule type" value="Genomic_DNA"/>
</dbReference>
<comment type="caution">
    <text evidence="1">The sequence shown here is derived from an EMBL/GenBank/DDBJ whole genome shotgun (WGS) entry which is preliminary data.</text>
</comment>
<name>A0A645JGW9_9ZZZZ</name>
<evidence type="ECO:0000313" key="1">
    <source>
        <dbReference type="EMBL" id="MPN61939.1"/>
    </source>
</evidence>
<gene>
    <name evidence="1" type="ORF">SDC9_209685</name>
</gene>
<proteinExistence type="predicted"/>
<protein>
    <submittedName>
        <fullName evidence="1">Uncharacterized protein</fullName>
    </submittedName>
</protein>
<organism evidence="1">
    <name type="scientific">bioreactor metagenome</name>
    <dbReference type="NCBI Taxonomy" id="1076179"/>
    <lineage>
        <taxon>unclassified sequences</taxon>
        <taxon>metagenomes</taxon>
        <taxon>ecological metagenomes</taxon>
    </lineage>
</organism>
<dbReference type="AlphaFoldDB" id="A0A645JGW9"/>